<evidence type="ECO:0000256" key="3">
    <source>
        <dbReference type="ARBA" id="ARBA00022603"/>
    </source>
</evidence>
<organism evidence="6 7">
    <name type="scientific">Sporothrix stenoceras</name>
    <dbReference type="NCBI Taxonomy" id="5173"/>
    <lineage>
        <taxon>Eukaryota</taxon>
        <taxon>Fungi</taxon>
        <taxon>Dikarya</taxon>
        <taxon>Ascomycota</taxon>
        <taxon>Pezizomycotina</taxon>
        <taxon>Sordariomycetes</taxon>
        <taxon>Sordariomycetidae</taxon>
        <taxon>Ophiostomatales</taxon>
        <taxon>Ophiostomataceae</taxon>
        <taxon>Sporothrix</taxon>
    </lineage>
</organism>
<keyword evidence="2 5" id="KW-0963">Cytoplasm</keyword>
<dbReference type="PANTHER" id="PTHR13200:SF0">
    <property type="entry name" value="EEF1A LYSINE METHYLTRANSFERASE 1"/>
    <property type="match status" value="1"/>
</dbReference>
<evidence type="ECO:0000256" key="1">
    <source>
        <dbReference type="ARBA" id="ARBA00004496"/>
    </source>
</evidence>
<comment type="similarity">
    <text evidence="5">Belongs to the class I-like SAM-binding methyltransferase superfamily. EFM5 family.</text>
</comment>
<reference evidence="6 7" key="1">
    <citation type="journal article" date="2024" name="IMA Fungus">
        <title>IMA Genome - F19 : A genome assembly and annotation guide to empower mycologists, including annotated draft genome sequences of Ceratocystis pirilliformis, Diaporthe australafricana, Fusarium ophioides, Paecilomyces lecythidis, and Sporothrix stenoceras.</title>
        <authorList>
            <person name="Aylward J."/>
            <person name="Wilson A.M."/>
            <person name="Visagie C.M."/>
            <person name="Spraker J."/>
            <person name="Barnes I."/>
            <person name="Buitendag C."/>
            <person name="Ceriani C."/>
            <person name="Del Mar Angel L."/>
            <person name="du Plessis D."/>
            <person name="Fuchs T."/>
            <person name="Gasser K."/>
            <person name="Kramer D."/>
            <person name="Li W."/>
            <person name="Munsamy K."/>
            <person name="Piso A."/>
            <person name="Price J.L."/>
            <person name="Sonnekus B."/>
            <person name="Thomas C."/>
            <person name="van der Nest A."/>
            <person name="van Dijk A."/>
            <person name="van Heerden A."/>
            <person name="van Vuuren N."/>
            <person name="Yilmaz N."/>
            <person name="Duong T.A."/>
            <person name="van der Merwe N.A."/>
            <person name="Wingfield M.J."/>
            <person name="Wingfield B.D."/>
        </authorList>
    </citation>
    <scope>NUCLEOTIDE SEQUENCE [LARGE SCALE GENOMIC DNA]</scope>
    <source>
        <strain evidence="6 7">CMW 5346</strain>
    </source>
</reference>
<protein>
    <recommendedName>
        <fullName evidence="5">Protein-lysine N-methyltransferase EFM5</fullName>
        <ecNumber evidence="5">2.1.1.-</ecNumber>
    </recommendedName>
    <alternativeName>
        <fullName evidence="5">Elongation factor methyltransferase 5</fullName>
    </alternativeName>
</protein>
<keyword evidence="3 5" id="KW-0489">Methyltransferase</keyword>
<evidence type="ECO:0000256" key="4">
    <source>
        <dbReference type="ARBA" id="ARBA00022679"/>
    </source>
</evidence>
<accession>A0ABR3ZGE5</accession>
<evidence type="ECO:0000256" key="5">
    <source>
        <dbReference type="HAMAP-Rule" id="MF_03187"/>
    </source>
</evidence>
<comment type="caution">
    <text evidence="6">The sequence shown here is derived from an EMBL/GenBank/DDBJ whole genome shotgun (WGS) entry which is preliminary data.</text>
</comment>
<dbReference type="InterPro" id="IPR019369">
    <property type="entry name" value="Efm5/EEF1AKMT1"/>
</dbReference>
<dbReference type="HAMAP" id="MF_03187">
    <property type="entry name" value="Methyltr_EFM5"/>
    <property type="match status" value="1"/>
</dbReference>
<evidence type="ECO:0000313" key="6">
    <source>
        <dbReference type="EMBL" id="KAL1899130.1"/>
    </source>
</evidence>
<dbReference type="EC" id="2.1.1.-" evidence="5"/>
<dbReference type="Pfam" id="PF10237">
    <property type="entry name" value="N6-adenineMlase"/>
    <property type="match status" value="1"/>
</dbReference>
<name>A0ABR3ZGE5_9PEZI</name>
<dbReference type="Proteomes" id="UP001583186">
    <property type="component" value="Unassembled WGS sequence"/>
</dbReference>
<comment type="function">
    <text evidence="5">S-adenosyl-L-methionine-dependent protein-lysine N-methyltransferase that trimethylates elongation factor 1-alpha at 'Lys-79'.</text>
</comment>
<keyword evidence="7" id="KW-1185">Reference proteome</keyword>
<evidence type="ECO:0000313" key="7">
    <source>
        <dbReference type="Proteomes" id="UP001583186"/>
    </source>
</evidence>
<evidence type="ECO:0000256" key="2">
    <source>
        <dbReference type="ARBA" id="ARBA00022490"/>
    </source>
</evidence>
<dbReference type="InterPro" id="IPR041370">
    <property type="entry name" value="Mlase_EEF1AKMT1/ZCCHC4"/>
</dbReference>
<proteinExistence type="inferred from homology"/>
<comment type="subcellular location">
    <subcellularLocation>
        <location evidence="1 5">Cytoplasm</location>
    </subcellularLocation>
</comment>
<dbReference type="EMBL" id="JAWCUI010000013">
    <property type="protein sequence ID" value="KAL1899130.1"/>
    <property type="molecule type" value="Genomic_DNA"/>
</dbReference>
<dbReference type="PANTHER" id="PTHR13200">
    <property type="entry name" value="EEF1A LYSINE METHYLTRANSFERASE 1"/>
    <property type="match status" value="1"/>
</dbReference>
<keyword evidence="4 5" id="KW-0808">Transferase</keyword>
<sequence length="254" mass="28468">MAPDSDDELTLSSSALDALKDFYKERDEREKKFAELQAAAEAAAKAKAHAQAEADAAAAALLPDLSMAAFTEDWNESQFWYSDETATLLARQLLDGTDSSSFIVVVSAPSVFIVLKNIVKTLPYEKQPRMLLLEHDKRFAVFGDEFIFYDFNEPTKLPASLRGTADRLICDPPFLSEDCQTKAALTMRWLGKPGPETRIVSCTGERMAELITTKLYKSQGVKVTTFLPQHANGLSNEFYCYANFECDDWKFQEE</sequence>
<gene>
    <name evidence="6" type="primary">EFM5_2</name>
    <name evidence="5" type="synonym">EFM5</name>
    <name evidence="6" type="ORF">Sste5346_003052</name>
</gene>